<dbReference type="RefSeq" id="WP_101009674.1">
    <property type="nucleotide sequence ID" value="NZ_FRFC01000003.1"/>
</dbReference>
<proteinExistence type="predicted"/>
<evidence type="ECO:0000313" key="2">
    <source>
        <dbReference type="Proteomes" id="UP000232412"/>
    </source>
</evidence>
<name>A0A2H1EH22_9ARCH</name>
<gene>
    <name evidence="1" type="ORF">NSIN_20706</name>
</gene>
<dbReference type="EMBL" id="FRFC01000003">
    <property type="protein sequence ID" value="SHO45583.1"/>
    <property type="molecule type" value="Genomic_DNA"/>
</dbReference>
<evidence type="ECO:0000313" key="1">
    <source>
        <dbReference type="EMBL" id="SHO45583.1"/>
    </source>
</evidence>
<dbReference type="Proteomes" id="UP000232412">
    <property type="component" value="Unassembled WGS sequence"/>
</dbReference>
<sequence length="199" mass="21656">MKAIMVATITSILSLAVLAPVAYALTPRSDFGDNISTYSFLGGTKVCGDHVCKLGEWNKWVSNMFFSQIQKFTNSFGNTAQDKYIKSASYDTSSLIDGTSNGKITKVSTFAMNDGKYTTFVTITDTGFANANYIALTQLNPDVKIIKAWISPQWDSNTTLYKTVFNTSKTALVQGDTLNIIFVTDGKPAFSLDALGSSR</sequence>
<protein>
    <submittedName>
        <fullName evidence="1">Uncharacterized protein</fullName>
    </submittedName>
</protein>
<accession>A0A2H1EH22</accession>
<keyword evidence="2" id="KW-1185">Reference proteome</keyword>
<dbReference type="AlphaFoldDB" id="A0A2H1EH22"/>
<reference evidence="2" key="1">
    <citation type="submission" date="2016-12" db="EMBL/GenBank/DDBJ databases">
        <authorList>
            <person name="Herbold C."/>
        </authorList>
    </citation>
    <scope>NUCLEOTIDE SEQUENCE [LARGE SCALE GENOMIC DNA]</scope>
</reference>
<organism evidence="1 2">
    <name type="scientific">Nitrosotalea sinensis</name>
    <dbReference type="NCBI Taxonomy" id="1499975"/>
    <lineage>
        <taxon>Archaea</taxon>
        <taxon>Nitrososphaerota</taxon>
        <taxon>Nitrososphaeria</taxon>
        <taxon>Nitrosotaleales</taxon>
        <taxon>Nitrosotaleaceae</taxon>
        <taxon>Nitrosotalea</taxon>
    </lineage>
</organism>